<accession>A0A5B7F565</accession>
<evidence type="ECO:0000313" key="1">
    <source>
        <dbReference type="EMBL" id="MPC40298.1"/>
    </source>
</evidence>
<dbReference type="AlphaFoldDB" id="A0A5B7F565"/>
<protein>
    <submittedName>
        <fullName evidence="1">Uncharacterized protein</fullName>
    </submittedName>
</protein>
<dbReference type="Proteomes" id="UP000324222">
    <property type="component" value="Unassembled WGS sequence"/>
</dbReference>
<proteinExistence type="predicted"/>
<organism evidence="1 2">
    <name type="scientific">Portunus trituberculatus</name>
    <name type="common">Swimming crab</name>
    <name type="synonym">Neptunus trituberculatus</name>
    <dbReference type="NCBI Taxonomy" id="210409"/>
    <lineage>
        <taxon>Eukaryota</taxon>
        <taxon>Metazoa</taxon>
        <taxon>Ecdysozoa</taxon>
        <taxon>Arthropoda</taxon>
        <taxon>Crustacea</taxon>
        <taxon>Multicrustacea</taxon>
        <taxon>Malacostraca</taxon>
        <taxon>Eumalacostraca</taxon>
        <taxon>Eucarida</taxon>
        <taxon>Decapoda</taxon>
        <taxon>Pleocyemata</taxon>
        <taxon>Brachyura</taxon>
        <taxon>Eubrachyura</taxon>
        <taxon>Portunoidea</taxon>
        <taxon>Portunidae</taxon>
        <taxon>Portuninae</taxon>
        <taxon>Portunus</taxon>
    </lineage>
</organism>
<comment type="caution">
    <text evidence="1">The sequence shown here is derived from an EMBL/GenBank/DDBJ whole genome shotgun (WGS) entry which is preliminary data.</text>
</comment>
<sequence>MLSGLTSTTSDFSSLFSFPLFFQLPLCFSRPFLPPASPPSTSAFPLLCTRILHAPVFLTQHLQSVPAPPGSPRRHFSDSPGHHFRSVSFSSFIITTHG</sequence>
<reference evidence="1 2" key="1">
    <citation type="submission" date="2019-05" db="EMBL/GenBank/DDBJ databases">
        <title>Another draft genome of Portunus trituberculatus and its Hox gene families provides insights of decapod evolution.</title>
        <authorList>
            <person name="Jeong J.-H."/>
            <person name="Song I."/>
            <person name="Kim S."/>
            <person name="Choi T."/>
            <person name="Kim D."/>
            <person name="Ryu S."/>
            <person name="Kim W."/>
        </authorList>
    </citation>
    <scope>NUCLEOTIDE SEQUENCE [LARGE SCALE GENOMIC DNA]</scope>
    <source>
        <tissue evidence="1">Muscle</tissue>
    </source>
</reference>
<gene>
    <name evidence="1" type="ORF">E2C01_033854</name>
</gene>
<dbReference type="EMBL" id="VSRR010004644">
    <property type="protein sequence ID" value="MPC40298.1"/>
    <property type="molecule type" value="Genomic_DNA"/>
</dbReference>
<name>A0A5B7F565_PORTR</name>
<evidence type="ECO:0000313" key="2">
    <source>
        <dbReference type="Proteomes" id="UP000324222"/>
    </source>
</evidence>
<keyword evidence="2" id="KW-1185">Reference proteome</keyword>